<dbReference type="PROSITE" id="PS51000">
    <property type="entry name" value="HTH_DEOR_2"/>
    <property type="match status" value="1"/>
</dbReference>
<dbReference type="SMART" id="SM00420">
    <property type="entry name" value="HTH_DEOR"/>
    <property type="match status" value="1"/>
</dbReference>
<protein>
    <submittedName>
        <fullName evidence="4">DeoR/GlpR family DNA-binding transcription regulator</fullName>
    </submittedName>
</protein>
<dbReference type="InterPro" id="IPR001034">
    <property type="entry name" value="DeoR_HTH"/>
</dbReference>
<dbReference type="Proteomes" id="UP001500190">
    <property type="component" value="Unassembled WGS sequence"/>
</dbReference>
<feature type="domain" description="HTH deoR-type" evidence="3">
    <location>
        <begin position="6"/>
        <end position="61"/>
    </location>
</feature>
<organism evidence="4 5">
    <name type="scientific">Kribbella karoonensis</name>
    <dbReference type="NCBI Taxonomy" id="324851"/>
    <lineage>
        <taxon>Bacteria</taxon>
        <taxon>Bacillati</taxon>
        <taxon>Actinomycetota</taxon>
        <taxon>Actinomycetes</taxon>
        <taxon>Propionibacteriales</taxon>
        <taxon>Kribbellaceae</taxon>
        <taxon>Kribbella</taxon>
    </lineage>
</organism>
<gene>
    <name evidence="4" type="ORF">GCM10009742_23650</name>
</gene>
<evidence type="ECO:0000259" key="3">
    <source>
        <dbReference type="PROSITE" id="PS51000"/>
    </source>
</evidence>
<dbReference type="Pfam" id="PF00455">
    <property type="entry name" value="DeoRC"/>
    <property type="match status" value="1"/>
</dbReference>
<evidence type="ECO:0000256" key="2">
    <source>
        <dbReference type="ARBA" id="ARBA00023163"/>
    </source>
</evidence>
<dbReference type="InterPro" id="IPR036390">
    <property type="entry name" value="WH_DNA-bd_sf"/>
</dbReference>
<proteinExistence type="predicted"/>
<dbReference type="SUPFAM" id="SSF100950">
    <property type="entry name" value="NagB/RpiA/CoA transferase-like"/>
    <property type="match status" value="1"/>
</dbReference>
<evidence type="ECO:0000313" key="4">
    <source>
        <dbReference type="EMBL" id="GAA1578853.1"/>
    </source>
</evidence>
<evidence type="ECO:0000256" key="1">
    <source>
        <dbReference type="ARBA" id="ARBA00023015"/>
    </source>
</evidence>
<keyword evidence="4" id="KW-0238">DNA-binding</keyword>
<dbReference type="SUPFAM" id="SSF46785">
    <property type="entry name" value="Winged helix' DNA-binding domain"/>
    <property type="match status" value="1"/>
</dbReference>
<dbReference type="PRINTS" id="PR00037">
    <property type="entry name" value="HTHLACR"/>
</dbReference>
<dbReference type="PANTHER" id="PTHR30363:SF44">
    <property type="entry name" value="AGA OPERON TRANSCRIPTIONAL REPRESSOR-RELATED"/>
    <property type="match status" value="1"/>
</dbReference>
<dbReference type="GO" id="GO:0003677">
    <property type="term" value="F:DNA binding"/>
    <property type="evidence" value="ECO:0007669"/>
    <property type="project" value="UniProtKB-KW"/>
</dbReference>
<keyword evidence="5" id="KW-1185">Reference proteome</keyword>
<dbReference type="InterPro" id="IPR050313">
    <property type="entry name" value="Carb_Metab_HTH_regulators"/>
</dbReference>
<keyword evidence="2" id="KW-0804">Transcription</keyword>
<dbReference type="InterPro" id="IPR014036">
    <property type="entry name" value="DeoR-like_C"/>
</dbReference>
<dbReference type="InterPro" id="IPR037171">
    <property type="entry name" value="NagB/RpiA_transferase-like"/>
</dbReference>
<dbReference type="RefSeq" id="WP_344190069.1">
    <property type="nucleotide sequence ID" value="NZ_BAAAND010000004.1"/>
</dbReference>
<dbReference type="EMBL" id="BAAAND010000004">
    <property type="protein sequence ID" value="GAA1578853.1"/>
    <property type="molecule type" value="Genomic_DNA"/>
</dbReference>
<accession>A0ABN2DJT5</accession>
<comment type="caution">
    <text evidence="4">The sequence shown here is derived from an EMBL/GenBank/DDBJ whole genome shotgun (WGS) entry which is preliminary data.</text>
</comment>
<dbReference type="Pfam" id="PF08220">
    <property type="entry name" value="HTH_DeoR"/>
    <property type="match status" value="1"/>
</dbReference>
<dbReference type="Gene3D" id="3.40.50.1360">
    <property type="match status" value="1"/>
</dbReference>
<sequence length="259" mass="27601">MSRLPGEERRADIVRRARSVGIGTVAELAAAYRVATSTIRRDLAELTRAGELARTYGGAIPVLTSHEASMKQRLGEAFEAKRAIARRAAADITPGETVLLDAGSTVGALAHELRDSEGVTVVTTSLDAMMVLADSPQVHVECLGGTLRHLSHGLVGPLTEIALERMTFDRVFLGGDGVSAVDGICEADLRQTRMKEVMAAQSAKTYVLAHAAKLGYRPFHAWAPLPNGWTLITDDAADPAAVAEFRRHGVDVQIASPLS</sequence>
<dbReference type="SMART" id="SM01134">
    <property type="entry name" value="DeoRC"/>
    <property type="match status" value="1"/>
</dbReference>
<dbReference type="PANTHER" id="PTHR30363">
    <property type="entry name" value="HTH-TYPE TRANSCRIPTIONAL REGULATOR SRLR-RELATED"/>
    <property type="match status" value="1"/>
</dbReference>
<keyword evidence="1" id="KW-0805">Transcription regulation</keyword>
<reference evidence="4 5" key="1">
    <citation type="journal article" date="2019" name="Int. J. Syst. Evol. Microbiol.">
        <title>The Global Catalogue of Microorganisms (GCM) 10K type strain sequencing project: providing services to taxonomists for standard genome sequencing and annotation.</title>
        <authorList>
            <consortium name="The Broad Institute Genomics Platform"/>
            <consortium name="The Broad Institute Genome Sequencing Center for Infectious Disease"/>
            <person name="Wu L."/>
            <person name="Ma J."/>
        </authorList>
    </citation>
    <scope>NUCLEOTIDE SEQUENCE [LARGE SCALE GENOMIC DNA]</scope>
    <source>
        <strain evidence="4 5">JCM 14304</strain>
    </source>
</reference>
<name>A0ABN2DJT5_9ACTN</name>
<evidence type="ECO:0000313" key="5">
    <source>
        <dbReference type="Proteomes" id="UP001500190"/>
    </source>
</evidence>